<keyword evidence="9" id="KW-1185">Reference proteome</keyword>
<sequence>MPDEEKQAAFGRQSHGALVPNASPNQNETTHVNELEKQGSFVLTEEEAFAHAHNHPEDTTPIYIVYSADDKDNPRNWPTWRRYYIGLFASWLNVLTCWCAGSISSGAEQIQAEFGVSQELTTLLLALYVLGFAVGPVVLAPLSEYFGRRPIYAVSWFILFMFQSPIALAPNYGTLVVCRFIGGFAGGAPLTNTGGTISDLFKRDENGVIMAFYGVSSTFGPPSALVISGYLAQNEGWRMVFWVLFAITGGFWVLLVFTVPETRHSKILEKKTQRVRKQMEKEGLTAATNIREADTDERKGMVGLFKVSLTRPFTFLFTEPITMFAAAYNGFLYGLVYLFNESFPLVFGKGGHDFNTGEQGLSFLGLANGPLIAFCFYPLQERYYLRRVTENDGKGVPEARV</sequence>
<gene>
    <name evidence="8" type="ORF">SLS60_000357</name>
</gene>
<accession>A0ABR3S766</accession>
<dbReference type="InterPro" id="IPR020846">
    <property type="entry name" value="MFS_dom"/>
</dbReference>
<evidence type="ECO:0000259" key="7">
    <source>
        <dbReference type="PROSITE" id="PS50850"/>
    </source>
</evidence>
<keyword evidence="3 6" id="KW-1133">Transmembrane helix</keyword>
<dbReference type="SUPFAM" id="SSF103473">
    <property type="entry name" value="MFS general substrate transporter"/>
    <property type="match status" value="1"/>
</dbReference>
<dbReference type="PROSITE" id="PS50850">
    <property type="entry name" value="MFS"/>
    <property type="match status" value="1"/>
</dbReference>
<evidence type="ECO:0000256" key="1">
    <source>
        <dbReference type="ARBA" id="ARBA00004141"/>
    </source>
</evidence>
<organism evidence="8 9">
    <name type="scientific">Paraconiothyrium brasiliense</name>
    <dbReference type="NCBI Taxonomy" id="300254"/>
    <lineage>
        <taxon>Eukaryota</taxon>
        <taxon>Fungi</taxon>
        <taxon>Dikarya</taxon>
        <taxon>Ascomycota</taxon>
        <taxon>Pezizomycotina</taxon>
        <taxon>Dothideomycetes</taxon>
        <taxon>Pleosporomycetidae</taxon>
        <taxon>Pleosporales</taxon>
        <taxon>Massarineae</taxon>
        <taxon>Didymosphaeriaceae</taxon>
        <taxon>Paraconiothyrium</taxon>
    </lineage>
</organism>
<dbReference type="Gene3D" id="1.20.1250.20">
    <property type="entry name" value="MFS general substrate transporter like domains"/>
    <property type="match status" value="1"/>
</dbReference>
<dbReference type="InterPro" id="IPR011701">
    <property type="entry name" value="MFS"/>
</dbReference>
<comment type="subcellular location">
    <subcellularLocation>
        <location evidence="1">Membrane</location>
        <topology evidence="1">Multi-pass membrane protein</topology>
    </subcellularLocation>
</comment>
<evidence type="ECO:0000256" key="2">
    <source>
        <dbReference type="ARBA" id="ARBA00022692"/>
    </source>
</evidence>
<evidence type="ECO:0000256" key="5">
    <source>
        <dbReference type="SAM" id="MobiDB-lite"/>
    </source>
</evidence>
<evidence type="ECO:0000256" key="4">
    <source>
        <dbReference type="ARBA" id="ARBA00023136"/>
    </source>
</evidence>
<feature type="region of interest" description="Disordered" evidence="5">
    <location>
        <begin position="1"/>
        <end position="30"/>
    </location>
</feature>
<dbReference type="EMBL" id="JAKJXO020000001">
    <property type="protein sequence ID" value="KAL1612134.1"/>
    <property type="molecule type" value="Genomic_DNA"/>
</dbReference>
<keyword evidence="2 6" id="KW-0812">Transmembrane</keyword>
<dbReference type="InterPro" id="IPR036259">
    <property type="entry name" value="MFS_trans_sf"/>
</dbReference>
<dbReference type="Pfam" id="PF07690">
    <property type="entry name" value="MFS_1"/>
    <property type="match status" value="1"/>
</dbReference>
<feature type="transmembrane region" description="Helical" evidence="6">
    <location>
        <begin position="123"/>
        <end position="142"/>
    </location>
</feature>
<feature type="transmembrane region" description="Helical" evidence="6">
    <location>
        <begin position="321"/>
        <end position="340"/>
    </location>
</feature>
<feature type="transmembrane region" description="Helical" evidence="6">
    <location>
        <begin position="83"/>
        <end position="103"/>
    </location>
</feature>
<name>A0ABR3S766_9PLEO</name>
<reference evidence="8 9" key="1">
    <citation type="submission" date="2024-02" db="EMBL/GenBank/DDBJ databases">
        <title>De novo assembly and annotation of 12 fungi associated with fruit tree decline syndrome in Ontario, Canada.</title>
        <authorList>
            <person name="Sulman M."/>
            <person name="Ellouze W."/>
            <person name="Ilyukhin E."/>
        </authorList>
    </citation>
    <scope>NUCLEOTIDE SEQUENCE [LARGE SCALE GENOMIC DNA]</scope>
    <source>
        <strain evidence="8 9">M42-189</strain>
    </source>
</reference>
<evidence type="ECO:0000256" key="6">
    <source>
        <dbReference type="SAM" id="Phobius"/>
    </source>
</evidence>
<dbReference type="PANTHER" id="PTHR23502:SF24">
    <property type="entry name" value="TRANSPORTER, PUTATIVE-RELATED"/>
    <property type="match status" value="1"/>
</dbReference>
<feature type="domain" description="Major facilitator superfamily (MFS) profile" evidence="7">
    <location>
        <begin position="79"/>
        <end position="401"/>
    </location>
</feature>
<evidence type="ECO:0000313" key="8">
    <source>
        <dbReference type="EMBL" id="KAL1612134.1"/>
    </source>
</evidence>
<dbReference type="Proteomes" id="UP001521785">
    <property type="component" value="Unassembled WGS sequence"/>
</dbReference>
<feature type="transmembrane region" description="Helical" evidence="6">
    <location>
        <begin position="149"/>
        <end position="166"/>
    </location>
</feature>
<proteinExistence type="predicted"/>
<dbReference type="PROSITE" id="PS00216">
    <property type="entry name" value="SUGAR_TRANSPORT_1"/>
    <property type="match status" value="1"/>
</dbReference>
<protein>
    <recommendedName>
        <fullName evidence="7">Major facilitator superfamily (MFS) profile domain-containing protein</fullName>
    </recommendedName>
</protein>
<dbReference type="PANTHER" id="PTHR23502">
    <property type="entry name" value="MAJOR FACILITATOR SUPERFAMILY"/>
    <property type="match status" value="1"/>
</dbReference>
<comment type="caution">
    <text evidence="8">The sequence shown here is derived from an EMBL/GenBank/DDBJ whole genome shotgun (WGS) entry which is preliminary data.</text>
</comment>
<dbReference type="InterPro" id="IPR005829">
    <property type="entry name" value="Sugar_transporter_CS"/>
</dbReference>
<keyword evidence="4 6" id="KW-0472">Membrane</keyword>
<feature type="transmembrane region" description="Helical" evidence="6">
    <location>
        <begin position="360"/>
        <end position="379"/>
    </location>
</feature>
<evidence type="ECO:0000256" key="3">
    <source>
        <dbReference type="ARBA" id="ARBA00022989"/>
    </source>
</evidence>
<feature type="transmembrane region" description="Helical" evidence="6">
    <location>
        <begin position="239"/>
        <end position="260"/>
    </location>
</feature>
<evidence type="ECO:0000313" key="9">
    <source>
        <dbReference type="Proteomes" id="UP001521785"/>
    </source>
</evidence>